<keyword evidence="8" id="KW-1185">Reference proteome</keyword>
<dbReference type="OrthoDB" id="2373987at2759"/>
<accession>A0A8K0P7H7</accession>
<dbReference type="PANTHER" id="PTHR10117:SF80">
    <property type="entry name" value="TRANSIENT-RECEPTOR-POTENTIAL-LIKE PROTEIN"/>
    <property type="match status" value="1"/>
</dbReference>
<dbReference type="InterPro" id="IPR002153">
    <property type="entry name" value="TRPC_channel"/>
</dbReference>
<evidence type="ECO:0000256" key="2">
    <source>
        <dbReference type="ARBA" id="ARBA00022737"/>
    </source>
</evidence>
<dbReference type="Pfam" id="PF08344">
    <property type="entry name" value="TRP_2"/>
    <property type="match status" value="1"/>
</dbReference>
<evidence type="ECO:0000256" key="4">
    <source>
        <dbReference type="ARBA" id="ARBA00023303"/>
    </source>
</evidence>
<dbReference type="GO" id="GO:0034703">
    <property type="term" value="C:cation channel complex"/>
    <property type="evidence" value="ECO:0007669"/>
    <property type="project" value="TreeGrafter"/>
</dbReference>
<dbReference type="GO" id="GO:0005886">
    <property type="term" value="C:plasma membrane"/>
    <property type="evidence" value="ECO:0007669"/>
    <property type="project" value="TreeGrafter"/>
</dbReference>
<feature type="domain" description="Transient receptor ion channel" evidence="6">
    <location>
        <begin position="35"/>
        <end position="97"/>
    </location>
</feature>
<keyword evidence="2" id="KW-0677">Repeat</keyword>
<evidence type="ECO:0000256" key="3">
    <source>
        <dbReference type="ARBA" id="ARBA00023065"/>
    </source>
</evidence>
<dbReference type="GO" id="GO:0070679">
    <property type="term" value="F:inositol 1,4,5 trisphosphate binding"/>
    <property type="evidence" value="ECO:0007669"/>
    <property type="project" value="TreeGrafter"/>
</dbReference>
<reference evidence="7" key="1">
    <citation type="submission" date="2013-04" db="EMBL/GenBank/DDBJ databases">
        <authorList>
            <person name="Qu J."/>
            <person name="Murali S.C."/>
            <person name="Bandaranaike D."/>
            <person name="Bellair M."/>
            <person name="Blankenburg K."/>
            <person name="Chao H."/>
            <person name="Dinh H."/>
            <person name="Doddapaneni H."/>
            <person name="Downs B."/>
            <person name="Dugan-Rocha S."/>
            <person name="Elkadiri S."/>
            <person name="Gnanaolivu R.D."/>
            <person name="Hernandez B."/>
            <person name="Javaid M."/>
            <person name="Jayaseelan J.C."/>
            <person name="Lee S."/>
            <person name="Li M."/>
            <person name="Ming W."/>
            <person name="Munidasa M."/>
            <person name="Muniz J."/>
            <person name="Nguyen L."/>
            <person name="Ongeri F."/>
            <person name="Osuji N."/>
            <person name="Pu L.-L."/>
            <person name="Puazo M."/>
            <person name="Qu C."/>
            <person name="Quiroz J."/>
            <person name="Raj R."/>
            <person name="Weissenberger G."/>
            <person name="Xin Y."/>
            <person name="Zou X."/>
            <person name="Han Y."/>
            <person name="Richards S."/>
            <person name="Worley K."/>
            <person name="Muzny D."/>
            <person name="Gibbs R."/>
        </authorList>
    </citation>
    <scope>NUCLEOTIDE SEQUENCE</scope>
    <source>
        <strain evidence="7">Sampled in the wild</strain>
    </source>
</reference>
<gene>
    <name evidence="7" type="ORF">J437_LFUL013481</name>
</gene>
<keyword evidence="1" id="KW-0813">Transport</keyword>
<dbReference type="AlphaFoldDB" id="A0A8K0P7H7"/>
<evidence type="ECO:0000313" key="8">
    <source>
        <dbReference type="Proteomes" id="UP000792457"/>
    </source>
</evidence>
<dbReference type="GO" id="GO:0051480">
    <property type="term" value="P:regulation of cytosolic calcium ion concentration"/>
    <property type="evidence" value="ECO:0007669"/>
    <property type="project" value="TreeGrafter"/>
</dbReference>
<dbReference type="SMART" id="SM01420">
    <property type="entry name" value="TRP_2"/>
    <property type="match status" value="1"/>
</dbReference>
<protein>
    <recommendedName>
        <fullName evidence="6">Transient receptor ion channel domain-containing protein</fullName>
    </recommendedName>
</protein>
<reference evidence="7" key="2">
    <citation type="submission" date="2017-10" db="EMBL/GenBank/DDBJ databases">
        <title>Ladona fulva Genome sequencing and assembly.</title>
        <authorList>
            <person name="Murali S."/>
            <person name="Richards S."/>
            <person name="Bandaranaike D."/>
            <person name="Bellair M."/>
            <person name="Blankenburg K."/>
            <person name="Chao H."/>
            <person name="Dinh H."/>
            <person name="Doddapaneni H."/>
            <person name="Dugan-Rocha S."/>
            <person name="Elkadiri S."/>
            <person name="Gnanaolivu R."/>
            <person name="Hernandez B."/>
            <person name="Skinner E."/>
            <person name="Javaid M."/>
            <person name="Lee S."/>
            <person name="Li M."/>
            <person name="Ming W."/>
            <person name="Munidasa M."/>
            <person name="Muniz J."/>
            <person name="Nguyen L."/>
            <person name="Hughes D."/>
            <person name="Osuji N."/>
            <person name="Pu L.-L."/>
            <person name="Puazo M."/>
            <person name="Qu C."/>
            <person name="Quiroz J."/>
            <person name="Raj R."/>
            <person name="Weissenberger G."/>
            <person name="Xin Y."/>
            <person name="Zou X."/>
            <person name="Han Y."/>
            <person name="Worley K."/>
            <person name="Muzny D."/>
            <person name="Gibbs R."/>
        </authorList>
    </citation>
    <scope>NUCLEOTIDE SEQUENCE</scope>
    <source>
        <strain evidence="7">Sampled in the wild</strain>
    </source>
</reference>
<dbReference type="PANTHER" id="PTHR10117">
    <property type="entry name" value="TRANSIENT RECEPTOR POTENTIAL CHANNEL"/>
    <property type="match status" value="1"/>
</dbReference>
<evidence type="ECO:0000256" key="5">
    <source>
        <dbReference type="SAM" id="MobiDB-lite"/>
    </source>
</evidence>
<evidence type="ECO:0000259" key="6">
    <source>
        <dbReference type="SMART" id="SM01420"/>
    </source>
</evidence>
<dbReference type="GO" id="GO:0015279">
    <property type="term" value="F:store-operated calcium channel activity"/>
    <property type="evidence" value="ECO:0007669"/>
    <property type="project" value="TreeGrafter"/>
</dbReference>
<evidence type="ECO:0000256" key="1">
    <source>
        <dbReference type="ARBA" id="ARBA00022448"/>
    </source>
</evidence>
<keyword evidence="4" id="KW-0407">Ion channel</keyword>
<dbReference type="GO" id="GO:0007338">
    <property type="term" value="P:single fertilization"/>
    <property type="evidence" value="ECO:0007669"/>
    <property type="project" value="TreeGrafter"/>
</dbReference>
<comment type="caution">
    <text evidence="7">The sequence shown here is derived from an EMBL/GenBank/DDBJ whole genome shotgun (WGS) entry which is preliminary data.</text>
</comment>
<evidence type="ECO:0000313" key="7">
    <source>
        <dbReference type="EMBL" id="KAG8234933.1"/>
    </source>
</evidence>
<dbReference type="Proteomes" id="UP000792457">
    <property type="component" value="Unassembled WGS sequence"/>
</dbReference>
<proteinExistence type="predicted"/>
<dbReference type="EMBL" id="KZ308859">
    <property type="protein sequence ID" value="KAG8234933.1"/>
    <property type="molecule type" value="Genomic_DNA"/>
</dbReference>
<name>A0A8K0P7H7_LADFU</name>
<keyword evidence="3" id="KW-0406">Ion transport</keyword>
<feature type="region of interest" description="Disordered" evidence="5">
    <location>
        <begin position="136"/>
        <end position="170"/>
    </location>
</feature>
<organism evidence="7 8">
    <name type="scientific">Ladona fulva</name>
    <name type="common">Scarce chaser dragonfly</name>
    <name type="synonym">Libellula fulva</name>
    <dbReference type="NCBI Taxonomy" id="123851"/>
    <lineage>
        <taxon>Eukaryota</taxon>
        <taxon>Metazoa</taxon>
        <taxon>Ecdysozoa</taxon>
        <taxon>Arthropoda</taxon>
        <taxon>Hexapoda</taxon>
        <taxon>Insecta</taxon>
        <taxon>Pterygota</taxon>
        <taxon>Palaeoptera</taxon>
        <taxon>Odonata</taxon>
        <taxon>Epiprocta</taxon>
        <taxon>Anisoptera</taxon>
        <taxon>Libelluloidea</taxon>
        <taxon>Libellulidae</taxon>
        <taxon>Ladona</taxon>
    </lineage>
</organism>
<sequence>MEPRAASSSSTNEPFLFSCIRDLCAYIEKPHPLSCGCRRCTEGVLRDSLRYSLRRIHTYRALASPAWISLTSRDPILAAFKLSWELERLALVENEFKDTYLELSEQCKRYSCDLLEQCRSTEEVIAVLNRQSTSEDEDFMEDWDEGGRDERRGMSLGGRKRAKGWAGGSGSGVFGSSTGERLTLSRLKLALKYEQKQVRIKSSPST</sequence>
<dbReference type="InterPro" id="IPR013555">
    <property type="entry name" value="TRP_dom"/>
</dbReference>